<protein>
    <submittedName>
        <fullName evidence="2">Uncharacterized protein</fullName>
    </submittedName>
</protein>
<evidence type="ECO:0000313" key="3">
    <source>
        <dbReference type="Proteomes" id="UP000466794"/>
    </source>
</evidence>
<accession>A0A7K1V8Y9</accession>
<feature type="compositionally biased region" description="Basic and acidic residues" evidence="1">
    <location>
        <begin position="18"/>
        <end position="36"/>
    </location>
</feature>
<organism evidence="2 3">
    <name type="scientific">Nocardia terrae</name>
    <dbReference type="NCBI Taxonomy" id="2675851"/>
    <lineage>
        <taxon>Bacteria</taxon>
        <taxon>Bacillati</taxon>
        <taxon>Actinomycetota</taxon>
        <taxon>Actinomycetes</taxon>
        <taxon>Mycobacteriales</taxon>
        <taxon>Nocardiaceae</taxon>
        <taxon>Nocardia</taxon>
    </lineage>
</organism>
<dbReference type="EMBL" id="WRPP01000011">
    <property type="protein sequence ID" value="MVU82952.1"/>
    <property type="molecule type" value="Genomic_DNA"/>
</dbReference>
<dbReference type="AlphaFoldDB" id="A0A7K1V8Y9"/>
<feature type="region of interest" description="Disordered" evidence="1">
    <location>
        <begin position="1"/>
        <end position="76"/>
    </location>
</feature>
<feature type="compositionally biased region" description="Basic and acidic residues" evidence="1">
    <location>
        <begin position="49"/>
        <end position="67"/>
    </location>
</feature>
<keyword evidence="3" id="KW-1185">Reference proteome</keyword>
<sequence>MTDPESPSEPTGSNESPRPAERRAGSRRLTPAERARLARVFGDELPSTTKDERTPEPESGRSSDDWLRSQVPPHHG</sequence>
<name>A0A7K1V8Y9_9NOCA</name>
<reference evidence="2 3" key="1">
    <citation type="submission" date="2019-12" db="EMBL/GenBank/DDBJ databases">
        <title>Nocardia sp. nov. ET3-3 isolated from soil.</title>
        <authorList>
            <person name="Kanchanasin P."/>
            <person name="Tanasupawat S."/>
            <person name="Yuki M."/>
            <person name="Kudo T."/>
        </authorList>
    </citation>
    <scope>NUCLEOTIDE SEQUENCE [LARGE SCALE GENOMIC DNA]</scope>
    <source>
        <strain evidence="2 3">ET3-3</strain>
    </source>
</reference>
<proteinExistence type="predicted"/>
<evidence type="ECO:0000256" key="1">
    <source>
        <dbReference type="SAM" id="MobiDB-lite"/>
    </source>
</evidence>
<dbReference type="RefSeq" id="WP_157392539.1">
    <property type="nucleotide sequence ID" value="NZ_WRPP01000011.1"/>
</dbReference>
<gene>
    <name evidence="2" type="ORF">GPX89_37660</name>
</gene>
<evidence type="ECO:0000313" key="2">
    <source>
        <dbReference type="EMBL" id="MVU82952.1"/>
    </source>
</evidence>
<dbReference type="Proteomes" id="UP000466794">
    <property type="component" value="Unassembled WGS sequence"/>
</dbReference>
<comment type="caution">
    <text evidence="2">The sequence shown here is derived from an EMBL/GenBank/DDBJ whole genome shotgun (WGS) entry which is preliminary data.</text>
</comment>